<reference evidence="8" key="1">
    <citation type="journal article" date="2019" name="Int. J. Syst. Evol. Microbiol.">
        <title>The Global Catalogue of Microorganisms (GCM) 10K type strain sequencing project: providing services to taxonomists for standard genome sequencing and annotation.</title>
        <authorList>
            <consortium name="The Broad Institute Genomics Platform"/>
            <consortium name="The Broad Institute Genome Sequencing Center for Infectious Disease"/>
            <person name="Wu L."/>
            <person name="Ma J."/>
        </authorList>
    </citation>
    <scope>NUCLEOTIDE SEQUENCE [LARGE SCALE GENOMIC DNA]</scope>
    <source>
        <strain evidence="8">CGMCC 1.12750</strain>
    </source>
</reference>
<keyword evidence="5 7" id="KW-0560">Oxidoreductase</keyword>
<dbReference type="GO" id="GO:0051213">
    <property type="term" value="F:dioxygenase activity"/>
    <property type="evidence" value="ECO:0007669"/>
    <property type="project" value="UniProtKB-KW"/>
</dbReference>
<dbReference type="InterPro" id="IPR014436">
    <property type="entry name" value="Extradiol_dOase_DODA"/>
</dbReference>
<dbReference type="Gene3D" id="3.40.830.10">
    <property type="entry name" value="LigB-like"/>
    <property type="match status" value="1"/>
</dbReference>
<proteinExistence type="inferred from homology"/>
<accession>A0ABW2UQE8</accession>
<evidence type="ECO:0000256" key="5">
    <source>
        <dbReference type="ARBA" id="ARBA00023002"/>
    </source>
</evidence>
<dbReference type="EMBL" id="JBHTFQ010000014">
    <property type="protein sequence ID" value="MFC7706148.1"/>
    <property type="molecule type" value="Genomic_DNA"/>
</dbReference>
<dbReference type="PANTHER" id="PTHR30096">
    <property type="entry name" value="4,5-DOPA DIOXYGENASE EXTRADIOL-LIKE PROTEIN"/>
    <property type="match status" value="1"/>
</dbReference>
<dbReference type="PANTHER" id="PTHR30096:SF0">
    <property type="entry name" value="4,5-DOPA DIOXYGENASE EXTRADIOL-LIKE PROTEIN"/>
    <property type="match status" value="1"/>
</dbReference>
<dbReference type="CDD" id="cd07363">
    <property type="entry name" value="45_DOPA_Dioxygenase"/>
    <property type="match status" value="1"/>
</dbReference>
<protein>
    <submittedName>
        <fullName evidence="7">DODA-type extradiol aromatic ring-opening family dioxygenase</fullName>
        <ecNumber evidence="7">1.13.-.-</ecNumber>
    </submittedName>
</protein>
<keyword evidence="8" id="KW-1185">Reference proteome</keyword>
<comment type="caution">
    <text evidence="7">The sequence shown here is derived from an EMBL/GenBank/DDBJ whole genome shotgun (WGS) entry which is preliminary data.</text>
</comment>
<keyword evidence="3" id="KW-0479">Metal-binding</keyword>
<gene>
    <name evidence="7" type="ORF">ACFQXB_18360</name>
</gene>
<dbReference type="Pfam" id="PF02900">
    <property type="entry name" value="LigB"/>
    <property type="match status" value="1"/>
</dbReference>
<organism evidence="7 8">
    <name type="scientific">Plastorhodobacter daqingensis</name>
    <dbReference type="NCBI Taxonomy" id="1387281"/>
    <lineage>
        <taxon>Bacteria</taxon>
        <taxon>Pseudomonadati</taxon>
        <taxon>Pseudomonadota</taxon>
        <taxon>Alphaproteobacteria</taxon>
        <taxon>Rhodobacterales</taxon>
        <taxon>Paracoccaceae</taxon>
        <taxon>Plastorhodobacter</taxon>
    </lineage>
</organism>
<evidence type="ECO:0000256" key="4">
    <source>
        <dbReference type="ARBA" id="ARBA00022833"/>
    </source>
</evidence>
<evidence type="ECO:0000259" key="6">
    <source>
        <dbReference type="Pfam" id="PF02900"/>
    </source>
</evidence>
<name>A0ABW2UQE8_9RHOB</name>
<evidence type="ECO:0000256" key="3">
    <source>
        <dbReference type="ARBA" id="ARBA00022723"/>
    </source>
</evidence>
<comment type="similarity">
    <text evidence="2">Belongs to the DODA-type extradiol aromatic ring-opening dioxygenase family.</text>
</comment>
<feature type="domain" description="Extradiol ring-cleavage dioxygenase class III enzyme subunit B" evidence="6">
    <location>
        <begin position="41"/>
        <end position="259"/>
    </location>
</feature>
<dbReference type="SUPFAM" id="SSF53213">
    <property type="entry name" value="LigB-like"/>
    <property type="match status" value="1"/>
</dbReference>
<keyword evidence="7" id="KW-0223">Dioxygenase</keyword>
<comment type="cofactor">
    <cofactor evidence="1">
        <name>Zn(2+)</name>
        <dbReference type="ChEBI" id="CHEBI:29105"/>
    </cofactor>
</comment>
<evidence type="ECO:0000256" key="1">
    <source>
        <dbReference type="ARBA" id="ARBA00001947"/>
    </source>
</evidence>
<evidence type="ECO:0000256" key="2">
    <source>
        <dbReference type="ARBA" id="ARBA00007581"/>
    </source>
</evidence>
<keyword evidence="4" id="KW-0862">Zinc</keyword>
<dbReference type="RefSeq" id="WP_377406695.1">
    <property type="nucleotide sequence ID" value="NZ_JBHTFQ010000014.1"/>
</dbReference>
<evidence type="ECO:0000313" key="8">
    <source>
        <dbReference type="Proteomes" id="UP001596516"/>
    </source>
</evidence>
<dbReference type="PIRSF" id="PIRSF006157">
    <property type="entry name" value="Doxgns_DODA"/>
    <property type="match status" value="1"/>
</dbReference>
<dbReference type="Proteomes" id="UP001596516">
    <property type="component" value="Unassembled WGS sequence"/>
</dbReference>
<sequence>MTDRQPAVFLPHGGGPCFFMDWDPPDTWLRQRRFLEAFPASLPARPRALLVISGHWEERVFTVQTNPAPPLLFDYQGFPPHTYRLTWPAPGNPALAARVRDLLEGAGFLTGEDPARGYDHGVFVPLKVAFPEADIPTVQLSLRADLDPQAHLAAGRALAPLRDEGVLIIGSGNTYHNMRVMMQAMRGGARGPVAGGDFDRWLTDAVTQDDPARRDAMLAAWDQAPGARDANPREEHLIPLHVVAGAAGADRGAKTLEDHVMGAVESAFRFG</sequence>
<evidence type="ECO:0000313" key="7">
    <source>
        <dbReference type="EMBL" id="MFC7706148.1"/>
    </source>
</evidence>
<dbReference type="EC" id="1.13.-.-" evidence="7"/>
<dbReference type="InterPro" id="IPR004183">
    <property type="entry name" value="Xdiol_dOase_suB"/>
</dbReference>